<name>A0A1L9Q2G3_ASPVE</name>
<accession>A0A1L9Q2G3</accession>
<dbReference type="RefSeq" id="XP_040673722.1">
    <property type="nucleotide sequence ID" value="XM_040811575.1"/>
</dbReference>
<dbReference type="InterPro" id="IPR029052">
    <property type="entry name" value="Metallo-depent_PP-like"/>
</dbReference>
<dbReference type="Proteomes" id="UP000184073">
    <property type="component" value="Unassembled WGS sequence"/>
</dbReference>
<reference evidence="2" key="1">
    <citation type="journal article" date="2017" name="Genome Biol.">
        <title>Comparative genomics reveals high biological diversity and specific adaptations in the industrially and medically important fungal genus Aspergillus.</title>
        <authorList>
            <person name="de Vries R.P."/>
            <person name="Riley R."/>
            <person name="Wiebenga A."/>
            <person name="Aguilar-Osorio G."/>
            <person name="Amillis S."/>
            <person name="Uchima C.A."/>
            <person name="Anderluh G."/>
            <person name="Asadollahi M."/>
            <person name="Askin M."/>
            <person name="Barry K."/>
            <person name="Battaglia E."/>
            <person name="Bayram O."/>
            <person name="Benocci T."/>
            <person name="Braus-Stromeyer S.A."/>
            <person name="Caldana C."/>
            <person name="Canovas D."/>
            <person name="Cerqueira G.C."/>
            <person name="Chen F."/>
            <person name="Chen W."/>
            <person name="Choi C."/>
            <person name="Clum A."/>
            <person name="Dos Santos R.A."/>
            <person name="Damasio A.R."/>
            <person name="Diallinas G."/>
            <person name="Emri T."/>
            <person name="Fekete E."/>
            <person name="Flipphi M."/>
            <person name="Freyberg S."/>
            <person name="Gallo A."/>
            <person name="Gournas C."/>
            <person name="Habgood R."/>
            <person name="Hainaut M."/>
            <person name="Harispe M.L."/>
            <person name="Henrissat B."/>
            <person name="Hilden K.S."/>
            <person name="Hope R."/>
            <person name="Hossain A."/>
            <person name="Karabika E."/>
            <person name="Karaffa L."/>
            <person name="Karanyi Z."/>
            <person name="Krasevec N."/>
            <person name="Kuo A."/>
            <person name="Kusch H."/>
            <person name="LaButti K."/>
            <person name="Lagendijk E.L."/>
            <person name="Lapidus A."/>
            <person name="Levasseur A."/>
            <person name="Lindquist E."/>
            <person name="Lipzen A."/>
            <person name="Logrieco A.F."/>
            <person name="MacCabe A."/>
            <person name="Maekelae M.R."/>
            <person name="Malavazi I."/>
            <person name="Melin P."/>
            <person name="Meyer V."/>
            <person name="Mielnichuk N."/>
            <person name="Miskei M."/>
            <person name="Molnar A.P."/>
            <person name="Mule G."/>
            <person name="Ngan C.Y."/>
            <person name="Orejas M."/>
            <person name="Orosz E."/>
            <person name="Ouedraogo J.P."/>
            <person name="Overkamp K.M."/>
            <person name="Park H.-S."/>
            <person name="Perrone G."/>
            <person name="Piumi F."/>
            <person name="Punt P.J."/>
            <person name="Ram A.F."/>
            <person name="Ramon A."/>
            <person name="Rauscher S."/>
            <person name="Record E."/>
            <person name="Riano-Pachon D.M."/>
            <person name="Robert V."/>
            <person name="Roehrig J."/>
            <person name="Ruller R."/>
            <person name="Salamov A."/>
            <person name="Salih N.S."/>
            <person name="Samson R.A."/>
            <person name="Sandor E."/>
            <person name="Sanguinetti M."/>
            <person name="Schuetze T."/>
            <person name="Sepcic K."/>
            <person name="Shelest E."/>
            <person name="Sherlock G."/>
            <person name="Sophianopoulou V."/>
            <person name="Squina F.M."/>
            <person name="Sun H."/>
            <person name="Susca A."/>
            <person name="Todd R.B."/>
            <person name="Tsang A."/>
            <person name="Unkles S.E."/>
            <person name="van de Wiele N."/>
            <person name="van Rossen-Uffink D."/>
            <person name="Oliveira J.V."/>
            <person name="Vesth T.C."/>
            <person name="Visser J."/>
            <person name="Yu J.-H."/>
            <person name="Zhou M."/>
            <person name="Andersen M.R."/>
            <person name="Archer D.B."/>
            <person name="Baker S.E."/>
            <person name="Benoit I."/>
            <person name="Brakhage A.A."/>
            <person name="Braus G.H."/>
            <person name="Fischer R."/>
            <person name="Frisvad J.C."/>
            <person name="Goldman G.H."/>
            <person name="Houbraken J."/>
            <person name="Oakley B."/>
            <person name="Pocsi I."/>
            <person name="Scazzocchio C."/>
            <person name="Seiboth B."/>
            <person name="vanKuyk P.A."/>
            <person name="Wortman J."/>
            <person name="Dyer P.S."/>
            <person name="Grigoriev I.V."/>
        </authorList>
    </citation>
    <scope>NUCLEOTIDE SEQUENCE [LARGE SCALE GENOMIC DNA]</scope>
    <source>
        <strain evidence="2">CBS 583.65</strain>
    </source>
</reference>
<sequence>MQALIPPSLGDWGFQYDPEMGHNFDISDDVDVVITHGPPRGIMDMTYSAERAGCPQLFVAIARSRPRMHYFGHIHEGWGAKVVAWRKMINEKPSHLTDIDNGRSTLIDNLSRVSHDARIHEASLCEEGYTPLQAGSQTLFVNAAVEGTKELPVQPLWLVDLELPLSV</sequence>
<dbReference type="OrthoDB" id="630188at2759"/>
<protein>
    <recommendedName>
        <fullName evidence="3">Calcineurin-like phosphoesterase domain-containing protein</fullName>
    </recommendedName>
</protein>
<dbReference type="AlphaFoldDB" id="A0A1L9Q2G3"/>
<dbReference type="GeneID" id="63727086"/>
<dbReference type="VEuPathDB" id="FungiDB:ASPVEDRAFT_378103"/>
<gene>
    <name evidence="1" type="ORF">ASPVEDRAFT_378103</name>
</gene>
<evidence type="ECO:0000313" key="1">
    <source>
        <dbReference type="EMBL" id="OJJ07960.1"/>
    </source>
</evidence>
<evidence type="ECO:0008006" key="3">
    <source>
        <dbReference type="Google" id="ProtNLM"/>
    </source>
</evidence>
<dbReference type="PANTHER" id="PTHR12905">
    <property type="entry name" value="METALLOPHOSPHOESTERASE"/>
    <property type="match status" value="1"/>
</dbReference>
<dbReference type="InterPro" id="IPR051693">
    <property type="entry name" value="UPF0046_metallophosphoest"/>
</dbReference>
<dbReference type="EMBL" id="KV878138">
    <property type="protein sequence ID" value="OJJ07960.1"/>
    <property type="molecule type" value="Genomic_DNA"/>
</dbReference>
<proteinExistence type="predicted"/>
<dbReference type="SUPFAM" id="SSF56300">
    <property type="entry name" value="Metallo-dependent phosphatases"/>
    <property type="match status" value="1"/>
</dbReference>
<keyword evidence="2" id="KW-1185">Reference proteome</keyword>
<evidence type="ECO:0000313" key="2">
    <source>
        <dbReference type="Proteomes" id="UP000184073"/>
    </source>
</evidence>
<dbReference type="Gene3D" id="3.60.21.10">
    <property type="match status" value="1"/>
</dbReference>
<dbReference type="PANTHER" id="PTHR12905:SF0">
    <property type="entry name" value="CALCINEURIN-LIKE PHOSPHOESTERASE DOMAIN-CONTAINING PROTEIN"/>
    <property type="match status" value="1"/>
</dbReference>
<organism evidence="1 2">
    <name type="scientific">Aspergillus versicolor CBS 583.65</name>
    <dbReference type="NCBI Taxonomy" id="1036611"/>
    <lineage>
        <taxon>Eukaryota</taxon>
        <taxon>Fungi</taxon>
        <taxon>Dikarya</taxon>
        <taxon>Ascomycota</taxon>
        <taxon>Pezizomycotina</taxon>
        <taxon>Eurotiomycetes</taxon>
        <taxon>Eurotiomycetidae</taxon>
        <taxon>Eurotiales</taxon>
        <taxon>Aspergillaceae</taxon>
        <taxon>Aspergillus</taxon>
        <taxon>Aspergillus subgen. Nidulantes</taxon>
    </lineage>
</organism>